<feature type="chain" id="PRO_5045362463" evidence="1">
    <location>
        <begin position="19"/>
        <end position="162"/>
    </location>
</feature>
<keyword evidence="1" id="KW-0732">Signal</keyword>
<dbReference type="EMBL" id="JAAAIM010000018">
    <property type="protein sequence ID" value="KAG0297987.1"/>
    <property type="molecule type" value="Genomic_DNA"/>
</dbReference>
<comment type="caution">
    <text evidence="2">The sequence shown here is derived from an EMBL/GenBank/DDBJ whole genome shotgun (WGS) entry which is preliminary data.</text>
</comment>
<name>A0ABQ7KI97_9FUNG</name>
<proteinExistence type="predicted"/>
<evidence type="ECO:0000313" key="3">
    <source>
        <dbReference type="Proteomes" id="UP001194696"/>
    </source>
</evidence>
<dbReference type="Proteomes" id="UP001194696">
    <property type="component" value="Unassembled WGS sequence"/>
</dbReference>
<evidence type="ECO:0000313" key="2">
    <source>
        <dbReference type="EMBL" id="KAG0297987.1"/>
    </source>
</evidence>
<sequence length="162" mass="17179">MHFKTTIIAALLIGLTLAAPHPDIAAEPEAVAVAVVEPQASNAAEPQAGAGMQKEGVVEDVLDPNNLSIIGNVAWPIPFNRQCNTLAAITASLDKQLAYAKARKNYSCTKAQAAVIAQTSTCPVFNIVLTLLWPIAFTQQENLTARIAAQVECLGAYHQNNC</sequence>
<keyword evidence="3" id="KW-1185">Reference proteome</keyword>
<organism evidence="2 3">
    <name type="scientific">Linnemannia gamsii</name>
    <dbReference type="NCBI Taxonomy" id="64522"/>
    <lineage>
        <taxon>Eukaryota</taxon>
        <taxon>Fungi</taxon>
        <taxon>Fungi incertae sedis</taxon>
        <taxon>Mucoromycota</taxon>
        <taxon>Mortierellomycotina</taxon>
        <taxon>Mortierellomycetes</taxon>
        <taxon>Mortierellales</taxon>
        <taxon>Mortierellaceae</taxon>
        <taxon>Linnemannia</taxon>
    </lineage>
</organism>
<accession>A0ABQ7KI97</accession>
<feature type="signal peptide" evidence="1">
    <location>
        <begin position="1"/>
        <end position="18"/>
    </location>
</feature>
<reference evidence="2 3" key="1">
    <citation type="journal article" date="2020" name="Fungal Divers.">
        <title>Resolving the Mortierellaceae phylogeny through synthesis of multi-gene phylogenetics and phylogenomics.</title>
        <authorList>
            <person name="Vandepol N."/>
            <person name="Liber J."/>
            <person name="Desiro A."/>
            <person name="Na H."/>
            <person name="Kennedy M."/>
            <person name="Barry K."/>
            <person name="Grigoriev I.V."/>
            <person name="Miller A.N."/>
            <person name="O'Donnell K."/>
            <person name="Stajich J.E."/>
            <person name="Bonito G."/>
        </authorList>
    </citation>
    <scope>NUCLEOTIDE SEQUENCE [LARGE SCALE GENOMIC DNA]</scope>
    <source>
        <strain evidence="2 3">AD045</strain>
    </source>
</reference>
<gene>
    <name evidence="2" type="ORF">BGZ96_003634</name>
</gene>
<evidence type="ECO:0000256" key="1">
    <source>
        <dbReference type="SAM" id="SignalP"/>
    </source>
</evidence>
<protein>
    <submittedName>
        <fullName evidence="2">Uncharacterized protein</fullName>
    </submittedName>
</protein>